<name>A0A1H3QY97_9BACT</name>
<dbReference type="RefSeq" id="WP_026333616.1">
    <property type="nucleotide sequence ID" value="NZ_FNQC01000007.1"/>
</dbReference>
<dbReference type="Pfam" id="PF00535">
    <property type="entry name" value="Glycos_transf_2"/>
    <property type="match status" value="1"/>
</dbReference>
<dbReference type="GO" id="GO:0016740">
    <property type="term" value="F:transferase activity"/>
    <property type="evidence" value="ECO:0007669"/>
    <property type="project" value="UniProtKB-KW"/>
</dbReference>
<organism evidence="4 5">
    <name type="scientific">Rhodonellum ikkaensis</name>
    <dbReference type="NCBI Taxonomy" id="336829"/>
    <lineage>
        <taxon>Bacteria</taxon>
        <taxon>Pseudomonadati</taxon>
        <taxon>Bacteroidota</taxon>
        <taxon>Cytophagia</taxon>
        <taxon>Cytophagales</taxon>
        <taxon>Cytophagaceae</taxon>
        <taxon>Rhodonellum</taxon>
    </lineage>
</organism>
<dbReference type="SUPFAM" id="SSF53448">
    <property type="entry name" value="Nucleotide-diphospho-sugar transferases"/>
    <property type="match status" value="1"/>
</dbReference>
<dbReference type="InterPro" id="IPR050834">
    <property type="entry name" value="Glycosyltransf_2"/>
</dbReference>
<keyword evidence="5" id="KW-1185">Reference proteome</keyword>
<accession>A0A1H3QY97</accession>
<dbReference type="Gene3D" id="3.90.550.10">
    <property type="entry name" value="Spore Coat Polysaccharide Biosynthesis Protein SpsA, Chain A"/>
    <property type="match status" value="1"/>
</dbReference>
<feature type="domain" description="Glycosyltransferase 2-like" evidence="2">
    <location>
        <begin position="7"/>
        <end position="136"/>
    </location>
</feature>
<evidence type="ECO:0000259" key="2">
    <source>
        <dbReference type="Pfam" id="PF00535"/>
    </source>
</evidence>
<dbReference type="Pfam" id="PF02709">
    <property type="entry name" value="Glyco_transf_7C"/>
    <property type="match status" value="1"/>
</dbReference>
<gene>
    <name evidence="4" type="ORF">SAMN05444412_10777</name>
</gene>
<evidence type="ECO:0000259" key="3">
    <source>
        <dbReference type="Pfam" id="PF02709"/>
    </source>
</evidence>
<proteinExistence type="predicted"/>
<reference evidence="4 5" key="1">
    <citation type="submission" date="2016-10" db="EMBL/GenBank/DDBJ databases">
        <authorList>
            <person name="Varghese N."/>
            <person name="Submissions S."/>
        </authorList>
    </citation>
    <scope>NUCLEOTIDE SEQUENCE [LARGE SCALE GENOMIC DNA]</scope>
    <source>
        <strain evidence="4 5">DSM 17997</strain>
    </source>
</reference>
<dbReference type="Proteomes" id="UP000199663">
    <property type="component" value="Unassembled WGS sequence"/>
</dbReference>
<comment type="caution">
    <text evidence="4">The sequence shown here is derived from an EMBL/GenBank/DDBJ whole genome shotgun (WGS) entry which is preliminary data.</text>
</comment>
<feature type="domain" description="Galactosyltransferase C-terminal" evidence="3">
    <location>
        <begin position="153"/>
        <end position="202"/>
    </location>
</feature>
<dbReference type="CDD" id="cd00761">
    <property type="entry name" value="Glyco_tranf_GTA_type"/>
    <property type="match status" value="1"/>
</dbReference>
<dbReference type="InterPro" id="IPR027791">
    <property type="entry name" value="Galactosyl_T_C"/>
</dbReference>
<sequence length="256" mass="29298">MNAAKVSIIMPCYNQAAYLEEAVHSVLESQYEHLEIIIVDDGSKDASFKIAQELGEKSPDKIKAITQKNQGPAQARNAGIHVASGKYILPLDGDDKINRDYITEAVKILESDPNVKVVYCEAEKFGEKTGPWKLKPFSLRALALDNMVFVSAMYRKSDWEKCGGYDKRMTWGWEDWEFWMNMLKTGGEVVKLPITGFYYRIRKGSRRKTTNKEAKQKTIDLINDKHADFLKAHLGGPLRNPRSWSKEINRVYNLFK</sequence>
<keyword evidence="1 4" id="KW-0808">Transferase</keyword>
<dbReference type="EMBL" id="FNQC01000007">
    <property type="protein sequence ID" value="SDZ18397.1"/>
    <property type="molecule type" value="Genomic_DNA"/>
</dbReference>
<dbReference type="PANTHER" id="PTHR43685">
    <property type="entry name" value="GLYCOSYLTRANSFERASE"/>
    <property type="match status" value="1"/>
</dbReference>
<evidence type="ECO:0000313" key="4">
    <source>
        <dbReference type="EMBL" id="SDZ18397.1"/>
    </source>
</evidence>
<evidence type="ECO:0000313" key="5">
    <source>
        <dbReference type="Proteomes" id="UP000199663"/>
    </source>
</evidence>
<protein>
    <submittedName>
        <fullName evidence="4">Glycosyl transferase family 2</fullName>
    </submittedName>
</protein>
<evidence type="ECO:0000256" key="1">
    <source>
        <dbReference type="ARBA" id="ARBA00022679"/>
    </source>
</evidence>
<dbReference type="PANTHER" id="PTHR43685:SF2">
    <property type="entry name" value="GLYCOSYLTRANSFERASE 2-LIKE DOMAIN-CONTAINING PROTEIN"/>
    <property type="match status" value="1"/>
</dbReference>
<dbReference type="InterPro" id="IPR029044">
    <property type="entry name" value="Nucleotide-diphossugar_trans"/>
</dbReference>
<dbReference type="InterPro" id="IPR001173">
    <property type="entry name" value="Glyco_trans_2-like"/>
</dbReference>